<dbReference type="Proteomes" id="UP001597511">
    <property type="component" value="Unassembled WGS sequence"/>
</dbReference>
<accession>A0ABW6A101</accession>
<dbReference type="Pfam" id="PF03382">
    <property type="entry name" value="DUF285"/>
    <property type="match status" value="1"/>
</dbReference>
<protein>
    <submittedName>
        <fullName evidence="2">BspA family leucine-rich repeat surface protein</fullName>
    </submittedName>
</protein>
<dbReference type="NCBIfam" id="TIGR02167">
    <property type="entry name" value="Liste_lipo_26"/>
    <property type="match status" value="1"/>
</dbReference>
<reference evidence="3" key="1">
    <citation type="journal article" date="2019" name="Int. J. Syst. Evol. Microbiol.">
        <title>The Global Catalogue of Microorganisms (GCM) 10K type strain sequencing project: providing services to taxonomists for standard genome sequencing and annotation.</title>
        <authorList>
            <consortium name="The Broad Institute Genomics Platform"/>
            <consortium name="The Broad Institute Genome Sequencing Center for Infectious Disease"/>
            <person name="Wu L."/>
            <person name="Ma J."/>
        </authorList>
    </citation>
    <scope>NUCLEOTIDE SEQUENCE [LARGE SCALE GENOMIC DNA]</scope>
    <source>
        <strain evidence="3">KCTC 23299</strain>
    </source>
</reference>
<dbReference type="EMBL" id="JBHUOZ010000001">
    <property type="protein sequence ID" value="MFD2918922.1"/>
    <property type="molecule type" value="Genomic_DNA"/>
</dbReference>
<dbReference type="InterPro" id="IPR011889">
    <property type="entry name" value="Liste_lipo_26"/>
</dbReference>
<sequence length="528" mass="57818">MKKTSFGLLFLLASLLSFSQTPFITTWNTTKDGVSANNQVVFPGPAVYSINWELLSNPAIAGTAAGAFNTTINFPAPGIYRIKVLPVAPTTLMDFNMPLVFNTGDAQKLLSIEQWGSTPWAADMSNAFGFCANMNITATDIPGFSGVTSMNRMFFECVALTANTTMNNWNTAAVTDFGNMFHNAVAFNQVIGNWSTGNAVFMDSMFLNAATFNQPIGGWNTTKVTHMNSMFEQAFEFNQPLNNWTTAQVSTMANMFEYAFAFNQPLSQWNTGNVTSMRSMFELAFTFNQPLGSWNLQKISAGNGSLETMFDGSGLNCINYDATLAGWAAMATTPNNLNLGSAGIIYSAATGVTARNNLLTNKGWQITGDSYNAGCSATLPVSFGHISAIIRDNRLLVNWTTLTENNNDHFEIELSANGKDFFPYATVQTLAKEGNSSTPLSYSHNLTVPQKIGLGLMLLLLMPLSIGSRKIRRMALFLLLFAGTRTMYSCSKNNADMVLPADKIYVRIKQVDKDRHFIYSNVVKAGYQ</sequence>
<dbReference type="InterPro" id="IPR005046">
    <property type="entry name" value="DUF285"/>
</dbReference>
<feature type="signal peptide" evidence="1">
    <location>
        <begin position="1"/>
        <end position="19"/>
    </location>
</feature>
<dbReference type="RefSeq" id="WP_386095574.1">
    <property type="nucleotide sequence ID" value="NZ_JBHUOZ010000001.1"/>
</dbReference>
<evidence type="ECO:0000256" key="1">
    <source>
        <dbReference type="SAM" id="SignalP"/>
    </source>
</evidence>
<comment type="caution">
    <text evidence="2">The sequence shown here is derived from an EMBL/GenBank/DDBJ whole genome shotgun (WGS) entry which is preliminary data.</text>
</comment>
<feature type="chain" id="PRO_5047384479" evidence="1">
    <location>
        <begin position="20"/>
        <end position="528"/>
    </location>
</feature>
<evidence type="ECO:0000313" key="3">
    <source>
        <dbReference type="Proteomes" id="UP001597511"/>
    </source>
</evidence>
<proteinExistence type="predicted"/>
<keyword evidence="1" id="KW-0732">Signal</keyword>
<organism evidence="2 3">
    <name type="scientific">Terrimonas rubra</name>
    <dbReference type="NCBI Taxonomy" id="1035890"/>
    <lineage>
        <taxon>Bacteria</taxon>
        <taxon>Pseudomonadati</taxon>
        <taxon>Bacteroidota</taxon>
        <taxon>Chitinophagia</taxon>
        <taxon>Chitinophagales</taxon>
        <taxon>Chitinophagaceae</taxon>
        <taxon>Terrimonas</taxon>
    </lineage>
</organism>
<name>A0ABW6A101_9BACT</name>
<keyword evidence="3" id="KW-1185">Reference proteome</keyword>
<gene>
    <name evidence="2" type="ORF">ACFS6H_04310</name>
</gene>
<evidence type="ECO:0000313" key="2">
    <source>
        <dbReference type="EMBL" id="MFD2918922.1"/>
    </source>
</evidence>